<dbReference type="RefSeq" id="XP_018983584.1">
    <property type="nucleotide sequence ID" value="XM_019129611.1"/>
</dbReference>
<evidence type="ECO:0000256" key="1">
    <source>
        <dbReference type="SAM" id="MobiDB-lite"/>
    </source>
</evidence>
<proteinExistence type="predicted"/>
<dbReference type="EMBL" id="KV454436">
    <property type="protein sequence ID" value="ODQ78256.1"/>
    <property type="molecule type" value="Genomic_DNA"/>
</dbReference>
<dbReference type="AlphaFoldDB" id="A0A1E3QKN1"/>
<reference evidence="3" key="1">
    <citation type="submission" date="2016-05" db="EMBL/GenBank/DDBJ databases">
        <title>Comparative genomics of biotechnologically important yeasts.</title>
        <authorList>
            <consortium name="DOE Joint Genome Institute"/>
            <person name="Riley R."/>
            <person name="Haridas S."/>
            <person name="Wolfe K.H."/>
            <person name="Lopes M.R."/>
            <person name="Hittinger C.T."/>
            <person name="Goker M."/>
            <person name="Salamov A."/>
            <person name="Wisecaver J."/>
            <person name="Long T.M."/>
            <person name="Aerts A.L."/>
            <person name="Barry K."/>
            <person name="Choi C."/>
            <person name="Clum A."/>
            <person name="Coughlan A.Y."/>
            <person name="Deshpande S."/>
            <person name="Douglass A.P."/>
            <person name="Hanson S.J."/>
            <person name="Klenk H.-P."/>
            <person name="Labutti K."/>
            <person name="Lapidus A."/>
            <person name="Lindquist E."/>
            <person name="Lipzen A."/>
            <person name="Meier-Kolthoff J.P."/>
            <person name="Ohm R.A."/>
            <person name="Otillar R.P."/>
            <person name="Pangilinan J."/>
            <person name="Peng Y."/>
            <person name="Rokas A."/>
            <person name="Rosa C.A."/>
            <person name="Scheuner C."/>
            <person name="Sibirny A.A."/>
            <person name="Slot J.C."/>
            <person name="Stielow J.B."/>
            <person name="Sun H."/>
            <person name="Kurtzman C.P."/>
            <person name="Blackwell M."/>
            <person name="Grigoriev I.V."/>
            <person name="Jeffries T.W."/>
        </authorList>
    </citation>
    <scope>NUCLEOTIDE SEQUENCE [LARGE SCALE GENOMIC DNA]</scope>
    <source>
        <strain evidence="3">NRRL Y-12698</strain>
    </source>
</reference>
<keyword evidence="3" id="KW-1185">Reference proteome</keyword>
<gene>
    <name evidence="2" type="ORF">BABINDRAFT_162911</name>
</gene>
<organism evidence="2 3">
    <name type="scientific">Babjeviella inositovora NRRL Y-12698</name>
    <dbReference type="NCBI Taxonomy" id="984486"/>
    <lineage>
        <taxon>Eukaryota</taxon>
        <taxon>Fungi</taxon>
        <taxon>Dikarya</taxon>
        <taxon>Ascomycota</taxon>
        <taxon>Saccharomycotina</taxon>
        <taxon>Pichiomycetes</taxon>
        <taxon>Serinales incertae sedis</taxon>
        <taxon>Babjeviella</taxon>
    </lineage>
</organism>
<feature type="compositionally biased region" description="Low complexity" evidence="1">
    <location>
        <begin position="73"/>
        <end position="84"/>
    </location>
</feature>
<dbReference type="GeneID" id="30147464"/>
<feature type="region of interest" description="Disordered" evidence="1">
    <location>
        <begin position="56"/>
        <end position="93"/>
    </location>
</feature>
<accession>A0A1E3QKN1</accession>
<evidence type="ECO:0000313" key="3">
    <source>
        <dbReference type="Proteomes" id="UP000094336"/>
    </source>
</evidence>
<evidence type="ECO:0000313" key="2">
    <source>
        <dbReference type="EMBL" id="ODQ78256.1"/>
    </source>
</evidence>
<name>A0A1E3QKN1_9ASCO</name>
<protein>
    <submittedName>
        <fullName evidence="2">Uncharacterized protein</fullName>
    </submittedName>
</protein>
<sequence>MTSSHESANIITGLSKLAHPANVHAIDAFQVPKSMVDHDIQSTLKLAEASLKDFNESDGSVSETSTDCDFDHPSPNSSHTTNSSANGTGAQHISPPLALRQKRSYSFLGLGGSPEKRARFSDTSLVKEISLQIAKRGLFRAPGSAAITRQIPEEEFFRISFLKKTQPLNKVAGYSPITGKMRLSSLSSSVNSRRLSTIKDRALQFNPQAQSTPSSTSKFPKNKSFGVSIRKCSRCDLIVDDKDGSDRDGESSVVTHPHCDYVNKIELTRLAKGVNHERIKALSAVIDTREKSESFVVAMTPEEIGVWSTELKSIVDLTKFQTVSETAVDDRPIVIRKGLEKITWMGEDSQLRKFQLVLSWILSNWYVETNGSISIAILDDENVDIGSYSTQSEYYHNGTKATSSEFKFILKKNCSLLYVIDQAWAFSNEEFMKEPLRTNVMVFDLANNLPQVKDITSYILHDVTATFDLGHSPVKGALSPPFSLADITVTHFTTTNSFKHCLQNNLGNDSTPGFLEGTSSDSGSSYIYYGYREASLEILNLVKTFLYFGNKFTAALVNTQSLALSRSQNSSPLLLAGERSHLFTHKYVDYDTVYDIVTRCKTAAS</sequence>
<dbReference type="Proteomes" id="UP000094336">
    <property type="component" value="Unassembled WGS sequence"/>
</dbReference>
<feature type="compositionally biased region" description="Polar residues" evidence="1">
    <location>
        <begin position="57"/>
        <end position="67"/>
    </location>
</feature>